<evidence type="ECO:0000313" key="3">
    <source>
        <dbReference type="EMBL" id="KAK8989126.1"/>
    </source>
</evidence>
<keyword evidence="2" id="KW-1133">Transmembrane helix</keyword>
<gene>
    <name evidence="3" type="ORF">V6N11_030492</name>
</gene>
<proteinExistence type="predicted"/>
<feature type="region of interest" description="Disordered" evidence="1">
    <location>
        <begin position="104"/>
        <end position="130"/>
    </location>
</feature>
<name>A0ABR2PL14_9ROSI</name>
<comment type="caution">
    <text evidence="3">The sequence shown here is derived from an EMBL/GenBank/DDBJ whole genome shotgun (WGS) entry which is preliminary data.</text>
</comment>
<keyword evidence="2" id="KW-0812">Transmembrane</keyword>
<feature type="compositionally biased region" description="Basic residues" evidence="1">
    <location>
        <begin position="120"/>
        <end position="129"/>
    </location>
</feature>
<reference evidence="3 4" key="1">
    <citation type="journal article" date="2024" name="G3 (Bethesda)">
        <title>Genome assembly of Hibiscus sabdariffa L. provides insights into metabolisms of medicinal natural products.</title>
        <authorList>
            <person name="Kim T."/>
        </authorList>
    </citation>
    <scope>NUCLEOTIDE SEQUENCE [LARGE SCALE GENOMIC DNA]</scope>
    <source>
        <strain evidence="3">TK-2024</strain>
        <tissue evidence="3">Old leaves</tissue>
    </source>
</reference>
<evidence type="ECO:0000256" key="1">
    <source>
        <dbReference type="SAM" id="MobiDB-lite"/>
    </source>
</evidence>
<evidence type="ECO:0000256" key="2">
    <source>
        <dbReference type="SAM" id="Phobius"/>
    </source>
</evidence>
<feature type="compositionally biased region" description="Gly residues" evidence="1">
    <location>
        <begin position="104"/>
        <end position="118"/>
    </location>
</feature>
<organism evidence="3 4">
    <name type="scientific">Hibiscus sabdariffa</name>
    <name type="common">roselle</name>
    <dbReference type="NCBI Taxonomy" id="183260"/>
    <lineage>
        <taxon>Eukaryota</taxon>
        <taxon>Viridiplantae</taxon>
        <taxon>Streptophyta</taxon>
        <taxon>Embryophyta</taxon>
        <taxon>Tracheophyta</taxon>
        <taxon>Spermatophyta</taxon>
        <taxon>Magnoliopsida</taxon>
        <taxon>eudicotyledons</taxon>
        <taxon>Gunneridae</taxon>
        <taxon>Pentapetalae</taxon>
        <taxon>rosids</taxon>
        <taxon>malvids</taxon>
        <taxon>Malvales</taxon>
        <taxon>Malvaceae</taxon>
        <taxon>Malvoideae</taxon>
        <taxon>Hibiscus</taxon>
    </lineage>
</organism>
<protein>
    <recommendedName>
        <fullName evidence="5">Glycine-rich protein</fullName>
    </recommendedName>
</protein>
<feature type="transmembrane region" description="Helical" evidence="2">
    <location>
        <begin position="133"/>
        <end position="153"/>
    </location>
</feature>
<evidence type="ECO:0000313" key="4">
    <source>
        <dbReference type="Proteomes" id="UP001396334"/>
    </source>
</evidence>
<dbReference type="EMBL" id="JBBPBN010000057">
    <property type="protein sequence ID" value="KAK8989126.1"/>
    <property type="molecule type" value="Genomic_DNA"/>
</dbReference>
<keyword evidence="4" id="KW-1185">Reference proteome</keyword>
<keyword evidence="2" id="KW-0472">Membrane</keyword>
<evidence type="ECO:0008006" key="5">
    <source>
        <dbReference type="Google" id="ProtNLM"/>
    </source>
</evidence>
<accession>A0ABR2PL14</accession>
<dbReference type="Proteomes" id="UP001396334">
    <property type="component" value="Unassembled WGS sequence"/>
</dbReference>
<feature type="transmembrane region" description="Helical" evidence="2">
    <location>
        <begin position="71"/>
        <end position="89"/>
    </location>
</feature>
<sequence>MHSIGRFDETLVLRRSRSMHESSFSKRKNTLGIRRNRLFVSSSLLLEIFSRCVLCSATITKMGKIFSGKKAANMVVIIMVIAIVLALMAPSAFGKADARGGGFGRRGGGSGRRGGGRLTNGHHARRGHSRSSAVGPAFGFLQLMPFVFSVFFFV</sequence>